<dbReference type="InterPro" id="IPR036890">
    <property type="entry name" value="HATPase_C_sf"/>
</dbReference>
<keyword evidence="6 12" id="KW-0812">Transmembrane</keyword>
<dbReference type="GO" id="GO:0000155">
    <property type="term" value="F:phosphorelay sensor kinase activity"/>
    <property type="evidence" value="ECO:0007669"/>
    <property type="project" value="InterPro"/>
</dbReference>
<dbReference type="SMART" id="SM00304">
    <property type="entry name" value="HAMP"/>
    <property type="match status" value="1"/>
</dbReference>
<sequence>MHRASCPWEPDAVSERARPWSSTAFRLALQFGGLMVLTVLVVLAVFYVQTVGVLRTRVDRQAETNLRRLVDHAGKYGQQALEAEIRQFLQDGVNTDTEIIILMDSHGVPIVGNATVIPLRRLTSMGIRELKVRRGSRVVMGRVAVAELPQGLSLAVGTDMQQQRDMEELIGRASLLAALLSLLIAVIGATMFRRLVDERAADIRNTMSRVAAGDLRQRIPVSARADEFSLLNRDINSMLDRLEQLMEGIRHVSNTIAHNLRTPLTRITLQLRNARQLPPDEQARTLMRVAGEVEELGIVFDKLLQIAEVESGTSRAAFGTVDINALLLDVAEFYEPLLDEGGGALEVQVRGHLAALGDGDLLASAVANLLDNAIKYGGAHGDPSASSPTDAPPSDGTPPPVRVVLRARAATLDGEPQGAPGIEILVEDNGPGVDPQAMEKMTTRFFRARKDRSGYGLGLASVHAITQLHGGRLAFSNLPHGFQARIWLPQT</sequence>
<feature type="domain" description="Histidine kinase" evidence="13">
    <location>
        <begin position="255"/>
        <end position="491"/>
    </location>
</feature>
<dbReference type="Pfam" id="PF02518">
    <property type="entry name" value="HATPase_c"/>
    <property type="match status" value="1"/>
</dbReference>
<dbReference type="SUPFAM" id="SSF55874">
    <property type="entry name" value="ATPase domain of HSP90 chaperone/DNA topoisomerase II/histidine kinase"/>
    <property type="match status" value="1"/>
</dbReference>
<dbReference type="Gene3D" id="3.30.565.10">
    <property type="entry name" value="Histidine kinase-like ATPase, C-terminal domain"/>
    <property type="match status" value="1"/>
</dbReference>
<dbReference type="SMART" id="SM00387">
    <property type="entry name" value="HATPase_c"/>
    <property type="match status" value="1"/>
</dbReference>
<comment type="subcellular location">
    <subcellularLocation>
        <location evidence="2">Membrane</location>
    </subcellularLocation>
</comment>
<dbReference type="Gene3D" id="1.10.287.130">
    <property type="match status" value="1"/>
</dbReference>
<keyword evidence="4" id="KW-0597">Phosphoprotein</keyword>
<keyword evidence="8 12" id="KW-1133">Transmembrane helix</keyword>
<dbReference type="AlphaFoldDB" id="A0A7G9RMN7"/>
<dbReference type="SMART" id="SM00388">
    <property type="entry name" value="HisKA"/>
    <property type="match status" value="1"/>
</dbReference>
<dbReference type="InterPro" id="IPR005467">
    <property type="entry name" value="His_kinase_dom"/>
</dbReference>
<dbReference type="Proteomes" id="UP000515811">
    <property type="component" value="Chromosome"/>
</dbReference>
<dbReference type="Pfam" id="PF00512">
    <property type="entry name" value="HisKA"/>
    <property type="match status" value="1"/>
</dbReference>
<accession>A0A7G9RMN7</accession>
<dbReference type="PROSITE" id="PS50109">
    <property type="entry name" value="HIS_KIN"/>
    <property type="match status" value="1"/>
</dbReference>
<dbReference type="InterPro" id="IPR003661">
    <property type="entry name" value="HisK_dim/P_dom"/>
</dbReference>
<keyword evidence="10 12" id="KW-0472">Membrane</keyword>
<gene>
    <name evidence="15" type="ORF">H9K76_20570</name>
</gene>
<evidence type="ECO:0000313" key="15">
    <source>
        <dbReference type="EMBL" id="QNN56862.1"/>
    </source>
</evidence>
<evidence type="ECO:0000313" key="16">
    <source>
        <dbReference type="Proteomes" id="UP000515811"/>
    </source>
</evidence>
<proteinExistence type="predicted"/>
<dbReference type="CDD" id="cd06225">
    <property type="entry name" value="HAMP"/>
    <property type="match status" value="1"/>
</dbReference>
<evidence type="ECO:0000256" key="3">
    <source>
        <dbReference type="ARBA" id="ARBA00012438"/>
    </source>
</evidence>
<evidence type="ECO:0000256" key="10">
    <source>
        <dbReference type="ARBA" id="ARBA00023136"/>
    </source>
</evidence>
<dbReference type="PRINTS" id="PR00344">
    <property type="entry name" value="BCTRLSENSOR"/>
</dbReference>
<feature type="domain" description="HAMP" evidence="14">
    <location>
        <begin position="194"/>
        <end position="247"/>
    </location>
</feature>
<dbReference type="InterPro" id="IPR050428">
    <property type="entry name" value="TCS_sensor_his_kinase"/>
</dbReference>
<dbReference type="InterPro" id="IPR036097">
    <property type="entry name" value="HisK_dim/P_sf"/>
</dbReference>
<evidence type="ECO:0000256" key="2">
    <source>
        <dbReference type="ARBA" id="ARBA00004370"/>
    </source>
</evidence>
<dbReference type="SUPFAM" id="SSF47384">
    <property type="entry name" value="Homodimeric domain of signal transducing histidine kinase"/>
    <property type="match status" value="1"/>
</dbReference>
<evidence type="ECO:0000259" key="14">
    <source>
        <dbReference type="PROSITE" id="PS50885"/>
    </source>
</evidence>
<dbReference type="Pfam" id="PF00672">
    <property type="entry name" value="HAMP"/>
    <property type="match status" value="1"/>
</dbReference>
<dbReference type="GO" id="GO:0005886">
    <property type="term" value="C:plasma membrane"/>
    <property type="evidence" value="ECO:0007669"/>
    <property type="project" value="TreeGrafter"/>
</dbReference>
<evidence type="ECO:0000256" key="8">
    <source>
        <dbReference type="ARBA" id="ARBA00022989"/>
    </source>
</evidence>
<dbReference type="PROSITE" id="PS50885">
    <property type="entry name" value="HAMP"/>
    <property type="match status" value="1"/>
</dbReference>
<keyword evidence="16" id="KW-1185">Reference proteome</keyword>
<dbReference type="InterPro" id="IPR004358">
    <property type="entry name" value="Sig_transdc_His_kin-like_C"/>
</dbReference>
<dbReference type="CDD" id="cd00075">
    <property type="entry name" value="HATPase"/>
    <property type="match status" value="1"/>
</dbReference>
<evidence type="ECO:0000259" key="13">
    <source>
        <dbReference type="PROSITE" id="PS50109"/>
    </source>
</evidence>
<dbReference type="InterPro" id="IPR003594">
    <property type="entry name" value="HATPase_dom"/>
</dbReference>
<evidence type="ECO:0000256" key="7">
    <source>
        <dbReference type="ARBA" id="ARBA00022777"/>
    </source>
</evidence>
<evidence type="ECO:0000256" key="11">
    <source>
        <dbReference type="SAM" id="MobiDB-lite"/>
    </source>
</evidence>
<dbReference type="KEGG" id="drg:H9K76_20570"/>
<feature type="transmembrane region" description="Helical" evidence="12">
    <location>
        <begin position="169"/>
        <end position="192"/>
    </location>
</feature>
<organism evidence="15 16">
    <name type="scientific">Diaphorobacter ruginosibacter</name>
    <dbReference type="NCBI Taxonomy" id="1715720"/>
    <lineage>
        <taxon>Bacteria</taxon>
        <taxon>Pseudomonadati</taxon>
        <taxon>Pseudomonadota</taxon>
        <taxon>Betaproteobacteria</taxon>
        <taxon>Burkholderiales</taxon>
        <taxon>Comamonadaceae</taxon>
        <taxon>Diaphorobacter</taxon>
    </lineage>
</organism>
<dbReference type="EMBL" id="CP060714">
    <property type="protein sequence ID" value="QNN56862.1"/>
    <property type="molecule type" value="Genomic_DNA"/>
</dbReference>
<evidence type="ECO:0000256" key="6">
    <source>
        <dbReference type="ARBA" id="ARBA00022692"/>
    </source>
</evidence>
<dbReference type="EC" id="2.7.13.3" evidence="3"/>
<dbReference type="CDD" id="cd00082">
    <property type="entry name" value="HisKA"/>
    <property type="match status" value="1"/>
</dbReference>
<keyword evidence="5" id="KW-0808">Transferase</keyword>
<protein>
    <recommendedName>
        <fullName evidence="3">histidine kinase</fullName>
        <ecNumber evidence="3">2.7.13.3</ecNumber>
    </recommendedName>
</protein>
<reference evidence="15 16" key="1">
    <citation type="submission" date="2020-08" db="EMBL/GenBank/DDBJ databases">
        <title>Genome sequence of Diaphorobacter ruginosibacter DSM 27467T.</title>
        <authorList>
            <person name="Hyun D.-W."/>
            <person name="Bae J.-W."/>
        </authorList>
    </citation>
    <scope>NUCLEOTIDE SEQUENCE [LARGE SCALE GENOMIC DNA]</scope>
    <source>
        <strain evidence="15 16">DSM 27467</strain>
    </source>
</reference>
<feature type="compositionally biased region" description="Low complexity" evidence="11">
    <location>
        <begin position="381"/>
        <end position="394"/>
    </location>
</feature>
<dbReference type="Gene3D" id="6.10.340.10">
    <property type="match status" value="1"/>
</dbReference>
<evidence type="ECO:0000256" key="5">
    <source>
        <dbReference type="ARBA" id="ARBA00022679"/>
    </source>
</evidence>
<dbReference type="PANTHER" id="PTHR45436:SF8">
    <property type="entry name" value="HISTIDINE KINASE"/>
    <property type="match status" value="1"/>
</dbReference>
<keyword evidence="9" id="KW-0902">Two-component regulatory system</keyword>
<name>A0A7G9RMN7_9BURK</name>
<evidence type="ECO:0000256" key="4">
    <source>
        <dbReference type="ARBA" id="ARBA00022553"/>
    </source>
</evidence>
<evidence type="ECO:0000256" key="12">
    <source>
        <dbReference type="SAM" id="Phobius"/>
    </source>
</evidence>
<dbReference type="InterPro" id="IPR003660">
    <property type="entry name" value="HAMP_dom"/>
</dbReference>
<dbReference type="PANTHER" id="PTHR45436">
    <property type="entry name" value="SENSOR HISTIDINE KINASE YKOH"/>
    <property type="match status" value="1"/>
</dbReference>
<feature type="transmembrane region" description="Helical" evidence="12">
    <location>
        <begin position="27"/>
        <end position="48"/>
    </location>
</feature>
<keyword evidence="7 15" id="KW-0418">Kinase</keyword>
<comment type="catalytic activity">
    <reaction evidence="1">
        <text>ATP + protein L-histidine = ADP + protein N-phospho-L-histidine.</text>
        <dbReference type="EC" id="2.7.13.3"/>
    </reaction>
</comment>
<evidence type="ECO:0000256" key="9">
    <source>
        <dbReference type="ARBA" id="ARBA00023012"/>
    </source>
</evidence>
<feature type="region of interest" description="Disordered" evidence="11">
    <location>
        <begin position="380"/>
        <end position="400"/>
    </location>
</feature>
<evidence type="ECO:0000256" key="1">
    <source>
        <dbReference type="ARBA" id="ARBA00000085"/>
    </source>
</evidence>